<dbReference type="Proteomes" id="UP000054537">
    <property type="component" value="Unassembled WGS sequence"/>
</dbReference>
<dbReference type="GO" id="GO:0050660">
    <property type="term" value="F:flavin adenine dinucleotide binding"/>
    <property type="evidence" value="ECO:0007669"/>
    <property type="project" value="TreeGrafter"/>
</dbReference>
<gene>
    <name evidence="3" type="ORF">MB27_25945</name>
</gene>
<name>A0A0A6UFU7_ACTUT</name>
<dbReference type="PANTHER" id="PTHR19384">
    <property type="entry name" value="NITRIC OXIDE SYNTHASE-RELATED"/>
    <property type="match status" value="1"/>
</dbReference>
<dbReference type="GO" id="GO:0003958">
    <property type="term" value="F:NADPH-hemoprotein reductase activity"/>
    <property type="evidence" value="ECO:0007669"/>
    <property type="project" value="UniProtKB-EC"/>
</dbReference>
<proteinExistence type="predicted"/>
<dbReference type="STRING" id="1869.MB27_25945"/>
<dbReference type="RefSeq" id="WP_043528538.1">
    <property type="nucleotide sequence ID" value="NZ_BAABKU010000002.1"/>
</dbReference>
<dbReference type="EMBL" id="JRTT01000034">
    <property type="protein sequence ID" value="KHD74915.1"/>
    <property type="molecule type" value="Genomic_DNA"/>
</dbReference>
<evidence type="ECO:0000313" key="3">
    <source>
        <dbReference type="EMBL" id="KHD74915.1"/>
    </source>
</evidence>
<dbReference type="PANTHER" id="PTHR19384:SF17">
    <property type="entry name" value="NADPH--CYTOCHROME P450 REDUCTASE"/>
    <property type="match status" value="1"/>
</dbReference>
<dbReference type="GO" id="GO:0010181">
    <property type="term" value="F:FMN binding"/>
    <property type="evidence" value="ECO:0007669"/>
    <property type="project" value="TreeGrafter"/>
</dbReference>
<dbReference type="EC" id="1.6.2.4" evidence="2"/>
<dbReference type="OrthoDB" id="7376058at2"/>
<dbReference type="Gene3D" id="3.40.50.80">
    <property type="entry name" value="Nucleotide-binding domain of ferredoxin-NADP reductase (FNR) module"/>
    <property type="match status" value="1"/>
</dbReference>
<protein>
    <recommendedName>
        <fullName evidence="2">NADPH--hemoprotein reductase</fullName>
        <ecNumber evidence="2">1.6.2.4</ecNumber>
    </recommendedName>
</protein>
<organism evidence="3 4">
    <name type="scientific">Actinoplanes utahensis</name>
    <dbReference type="NCBI Taxonomy" id="1869"/>
    <lineage>
        <taxon>Bacteria</taxon>
        <taxon>Bacillati</taxon>
        <taxon>Actinomycetota</taxon>
        <taxon>Actinomycetes</taxon>
        <taxon>Micromonosporales</taxon>
        <taxon>Micromonosporaceae</taxon>
        <taxon>Actinoplanes</taxon>
    </lineage>
</organism>
<dbReference type="AlphaFoldDB" id="A0A0A6UFU7"/>
<evidence type="ECO:0000256" key="2">
    <source>
        <dbReference type="ARBA" id="ARBA00023797"/>
    </source>
</evidence>
<keyword evidence="1" id="KW-0285">Flavoprotein</keyword>
<sequence>MWEFLDQGGHIYLCGDGARMAPAVRTELYAILRRHTGATAEQAEAWLRSLEAAGRYQQDVFA</sequence>
<dbReference type="eggNOG" id="COG0369">
    <property type="taxonomic scope" value="Bacteria"/>
</dbReference>
<keyword evidence="4" id="KW-1185">Reference proteome</keyword>
<comment type="caution">
    <text evidence="3">The sequence shown here is derived from an EMBL/GenBank/DDBJ whole genome shotgun (WGS) entry which is preliminary data.</text>
</comment>
<accession>A0A0A6UFU7</accession>
<dbReference type="SUPFAM" id="SSF52343">
    <property type="entry name" value="Ferredoxin reductase-like, C-terminal NADP-linked domain"/>
    <property type="match status" value="1"/>
</dbReference>
<reference evidence="3 4" key="1">
    <citation type="submission" date="2014-10" db="EMBL/GenBank/DDBJ databases">
        <title>Draft genome sequence of Actinoplanes utahensis NRRL 12052.</title>
        <authorList>
            <person name="Velasco-Bucheli B."/>
            <person name="del Cerro C."/>
            <person name="Hormigo D."/>
            <person name="Garcia J.L."/>
            <person name="Acebal C."/>
            <person name="Arroyo M."/>
            <person name="de la Mata I."/>
        </authorList>
    </citation>
    <scope>NUCLEOTIDE SEQUENCE [LARGE SCALE GENOMIC DNA]</scope>
    <source>
        <strain evidence="3 4">NRRL 12052</strain>
    </source>
</reference>
<dbReference type="InterPro" id="IPR039261">
    <property type="entry name" value="FNR_nucleotide-bd"/>
</dbReference>
<evidence type="ECO:0000313" key="4">
    <source>
        <dbReference type="Proteomes" id="UP000054537"/>
    </source>
</evidence>
<evidence type="ECO:0000256" key="1">
    <source>
        <dbReference type="ARBA" id="ARBA00022630"/>
    </source>
</evidence>
<dbReference type="GO" id="GO:0005829">
    <property type="term" value="C:cytosol"/>
    <property type="evidence" value="ECO:0007669"/>
    <property type="project" value="TreeGrafter"/>
</dbReference>